<dbReference type="Proteomes" id="UP000199119">
    <property type="component" value="Unassembled WGS sequence"/>
</dbReference>
<organism evidence="2 3">
    <name type="scientific">Paracidovorax wautersii</name>
    <dbReference type="NCBI Taxonomy" id="1177982"/>
    <lineage>
        <taxon>Bacteria</taxon>
        <taxon>Pseudomonadati</taxon>
        <taxon>Pseudomonadota</taxon>
        <taxon>Betaproteobacteria</taxon>
        <taxon>Burkholderiales</taxon>
        <taxon>Comamonadaceae</taxon>
        <taxon>Paracidovorax</taxon>
    </lineage>
</organism>
<dbReference type="RefSeq" id="WP_092940157.1">
    <property type="nucleotide sequence ID" value="NZ_FONX01000009.1"/>
</dbReference>
<evidence type="ECO:0008006" key="4">
    <source>
        <dbReference type="Google" id="ProtNLM"/>
    </source>
</evidence>
<keyword evidence="3" id="KW-1185">Reference proteome</keyword>
<feature type="chain" id="PRO_5011698694" description="Lipoprotein" evidence="1">
    <location>
        <begin position="22"/>
        <end position="268"/>
    </location>
</feature>
<protein>
    <recommendedName>
        <fullName evidence="4">Lipoprotein</fullName>
    </recommendedName>
</protein>
<evidence type="ECO:0000256" key="1">
    <source>
        <dbReference type="SAM" id="SignalP"/>
    </source>
</evidence>
<evidence type="ECO:0000313" key="2">
    <source>
        <dbReference type="EMBL" id="SFF00451.1"/>
    </source>
</evidence>
<feature type="signal peptide" evidence="1">
    <location>
        <begin position="1"/>
        <end position="21"/>
    </location>
</feature>
<dbReference type="EMBL" id="FONX01000009">
    <property type="protein sequence ID" value="SFF00451.1"/>
    <property type="molecule type" value="Genomic_DNA"/>
</dbReference>
<sequence>MFIKASVALCCAAFVSCGASAFELAKYPQVFSGPQGLEVALAPSRDGKEALVRVTGVNHPIDAVVLLAQREQRGNGSEAFVTPLDGRPYTLVQKQRGAYGSDQTLAYLPGQRDGIALSYDEKKSKALQPAALLSTYEQQNREGVQNLLARFDKDKSIAQAKAALQRKDETASESCGSQVKTTVDWSSISEQQFKALSIAGYCGEVAAQLGALCNATPAFKTKAADLGQISCRFGPELKLRAEGRQLVFTTQEDAPNQGEFVQQFLRNQ</sequence>
<evidence type="ECO:0000313" key="3">
    <source>
        <dbReference type="Proteomes" id="UP000199119"/>
    </source>
</evidence>
<dbReference type="OrthoDB" id="6104590at2"/>
<dbReference type="AlphaFoldDB" id="A0A1I2F7B2"/>
<gene>
    <name evidence="2" type="ORF">SAMN04489711_109152</name>
</gene>
<name>A0A1I2F7B2_9BURK</name>
<reference evidence="3" key="1">
    <citation type="submission" date="2016-10" db="EMBL/GenBank/DDBJ databases">
        <authorList>
            <person name="Varghese N."/>
            <person name="Submissions S."/>
        </authorList>
    </citation>
    <scope>NUCLEOTIDE SEQUENCE [LARGE SCALE GENOMIC DNA]</scope>
    <source>
        <strain evidence="3">DSM 27981</strain>
    </source>
</reference>
<accession>A0A1I2F7B2</accession>
<keyword evidence="1" id="KW-0732">Signal</keyword>
<dbReference type="PROSITE" id="PS51257">
    <property type="entry name" value="PROKAR_LIPOPROTEIN"/>
    <property type="match status" value="1"/>
</dbReference>
<proteinExistence type="predicted"/>